<keyword evidence="4" id="KW-1185">Reference proteome</keyword>
<dbReference type="HOGENOM" id="CLU_816147_0_0_11"/>
<evidence type="ECO:0000313" key="4">
    <source>
        <dbReference type="Proteomes" id="UP000017984"/>
    </source>
</evidence>
<feature type="chain" id="PRO_5004749404" description="Enoyl reductase" evidence="2">
    <location>
        <begin position="19"/>
        <end position="328"/>
    </location>
</feature>
<dbReference type="Proteomes" id="UP000017984">
    <property type="component" value="Chromosome"/>
</dbReference>
<feature type="region of interest" description="Disordered" evidence="1">
    <location>
        <begin position="13"/>
        <end position="49"/>
    </location>
</feature>
<gene>
    <name evidence="3" type="ORF">M878_26860</name>
</gene>
<dbReference type="EMBL" id="AWQX01000222">
    <property type="protein sequence ID" value="EST26593.1"/>
    <property type="molecule type" value="Genomic_DNA"/>
</dbReference>
<dbReference type="PATRIC" id="fig|1352936.5.peg.5609"/>
<feature type="region of interest" description="Disordered" evidence="1">
    <location>
        <begin position="295"/>
        <end position="314"/>
    </location>
</feature>
<dbReference type="STRING" id="1352936.M878_26860"/>
<evidence type="ECO:0000256" key="2">
    <source>
        <dbReference type="SAM" id="SignalP"/>
    </source>
</evidence>
<name>V6K3F7_STRRC</name>
<protein>
    <recommendedName>
        <fullName evidence="5">Enoyl reductase</fullName>
    </recommendedName>
</protein>
<evidence type="ECO:0000256" key="1">
    <source>
        <dbReference type="SAM" id="MobiDB-lite"/>
    </source>
</evidence>
<keyword evidence="2" id="KW-0732">Signal</keyword>
<dbReference type="AlphaFoldDB" id="V6K3F7"/>
<evidence type="ECO:0008006" key="5">
    <source>
        <dbReference type="Google" id="ProtNLM"/>
    </source>
</evidence>
<evidence type="ECO:0000313" key="3">
    <source>
        <dbReference type="EMBL" id="EST26593.1"/>
    </source>
</evidence>
<sequence>MAAASLLAAVGTASPAYAGDPTNGGDQGNIGPSQPTESGGGDSTPGTIGAHIRIDQSKLPSGSSTSTATSSNVDWKPPVCWYEPMYTPDEYEKFIKTAYNGAQEPAADYAKKRDEEHYHKGDKGLWWQVKFRDDTYAQSCPVSTDNWEIWVPPAQQKKDPNQLTPEILSQLAYNSSKLPTPPVELSPNADRLIVNLGTRVKLNSAFDRVWTTASIDYKGVRMAATTVATPVALKVDAGTSDADPQTCTYNLVKGNSGYTVDSKDAGCNITYRRSSGSGTYPFKASITWKVTWTDSADPDGPARQPGLPGGLSTFEQDVTVKEIQAVNR</sequence>
<reference evidence="3 4" key="1">
    <citation type="journal article" date="2014" name="Genome Announc.">
        <title>Draft Genome Sequence of Streptomyces roseochromogenes subsp. oscitans DS 12.976, Producer of the Aminocoumarin Antibiotic Clorobiocin.</title>
        <authorList>
            <person name="Ruckert C."/>
            <person name="Kalinowski J."/>
            <person name="Heide L."/>
            <person name="Apel A.K."/>
        </authorList>
    </citation>
    <scope>NUCLEOTIDE SEQUENCE [LARGE SCALE GENOMIC DNA]</scope>
    <source>
        <strain evidence="3 4">DS 12.976</strain>
    </source>
</reference>
<accession>V6K3F7</accession>
<comment type="caution">
    <text evidence="3">The sequence shown here is derived from an EMBL/GenBank/DDBJ whole genome shotgun (WGS) entry which is preliminary data.</text>
</comment>
<feature type="signal peptide" evidence="2">
    <location>
        <begin position="1"/>
        <end position="18"/>
    </location>
</feature>
<proteinExistence type="predicted"/>
<organism evidence="3 4">
    <name type="scientific">Streptomyces roseochromogenus subsp. oscitans DS 12.976</name>
    <dbReference type="NCBI Taxonomy" id="1352936"/>
    <lineage>
        <taxon>Bacteria</taxon>
        <taxon>Bacillati</taxon>
        <taxon>Actinomycetota</taxon>
        <taxon>Actinomycetes</taxon>
        <taxon>Kitasatosporales</taxon>
        <taxon>Streptomycetaceae</taxon>
        <taxon>Streptomyces</taxon>
    </lineage>
</organism>